<proteinExistence type="predicted"/>
<dbReference type="InterPro" id="IPR027417">
    <property type="entry name" value="P-loop_NTPase"/>
</dbReference>
<organism evidence="2">
    <name type="scientific">marine sediment metagenome</name>
    <dbReference type="NCBI Taxonomy" id="412755"/>
    <lineage>
        <taxon>unclassified sequences</taxon>
        <taxon>metagenomes</taxon>
        <taxon>ecological metagenomes</taxon>
    </lineage>
</organism>
<reference evidence="2" key="1">
    <citation type="journal article" date="2014" name="Front. Microbiol.">
        <title>High frequency of phylogenetically diverse reductive dehalogenase-homologous genes in deep subseafloor sedimentary metagenomes.</title>
        <authorList>
            <person name="Kawai M."/>
            <person name="Futagami T."/>
            <person name="Toyoda A."/>
            <person name="Takaki Y."/>
            <person name="Nishi S."/>
            <person name="Hori S."/>
            <person name="Arai W."/>
            <person name="Tsubouchi T."/>
            <person name="Morono Y."/>
            <person name="Uchiyama I."/>
            <person name="Ito T."/>
            <person name="Fujiyama A."/>
            <person name="Inagaki F."/>
            <person name="Takami H."/>
        </authorList>
    </citation>
    <scope>NUCLEOTIDE SEQUENCE</scope>
    <source>
        <strain evidence="2">Expedition CK06-06</strain>
    </source>
</reference>
<gene>
    <name evidence="2" type="ORF">S01H1_02040</name>
</gene>
<dbReference type="InterPro" id="IPR032319">
    <property type="entry name" value="CLP1_P"/>
</dbReference>
<feature type="non-terminal residue" evidence="2">
    <location>
        <position position="1"/>
    </location>
</feature>
<dbReference type="Gene3D" id="3.40.50.300">
    <property type="entry name" value="P-loop containing nucleotide triphosphate hydrolases"/>
    <property type="match status" value="1"/>
</dbReference>
<evidence type="ECO:0000313" key="2">
    <source>
        <dbReference type="EMBL" id="GAF84359.1"/>
    </source>
</evidence>
<dbReference type="EMBL" id="BARS01000944">
    <property type="protein sequence ID" value="GAF84359.1"/>
    <property type="molecule type" value="Genomic_DNA"/>
</dbReference>
<dbReference type="AlphaFoldDB" id="X0STN8"/>
<comment type="caution">
    <text evidence="2">The sequence shown here is derived from an EMBL/GenBank/DDBJ whole genome shotgun (WGS) entry which is preliminary data.</text>
</comment>
<feature type="domain" description="Clp1 P-loop" evidence="1">
    <location>
        <begin position="6"/>
        <end position="103"/>
    </location>
</feature>
<protein>
    <recommendedName>
        <fullName evidence="1">Clp1 P-loop domain-containing protein</fullName>
    </recommendedName>
</protein>
<accession>X0STN8</accession>
<name>X0STN8_9ZZZZ</name>
<sequence>LQLTAAIVQCIQQASEVAELIIVDTPGFIRGPAASALWWTVQQILKPKLILAVQRSDELSDILAGLKSAELQLELVKSPPQIPTKSLQDRQSYRQSQFNKYFRDSRLYNISLRDVAIQPGRNLSRESLVHRLVALRDGKGRDTAIGLITDWQDDRGIIVVRAPQLDIQQIHCLVIGDIAIDISGDPKRNKGRLGTPGE</sequence>
<dbReference type="Pfam" id="PF16575">
    <property type="entry name" value="CLP1_P"/>
    <property type="match status" value="1"/>
</dbReference>
<evidence type="ECO:0000259" key="1">
    <source>
        <dbReference type="Pfam" id="PF16575"/>
    </source>
</evidence>